<reference evidence="2 3" key="1">
    <citation type="submission" date="2018-12" db="EMBL/GenBank/DDBJ databases">
        <title>Flammeovirga pectinis sp. nov., isolated from the gut of the Korean scallop, Patinopecten yessoensis.</title>
        <authorList>
            <person name="Bae J.-W."/>
            <person name="Jeong Y.-S."/>
            <person name="Kang W."/>
        </authorList>
    </citation>
    <scope>NUCLEOTIDE SEQUENCE [LARGE SCALE GENOMIC DNA]</scope>
    <source>
        <strain evidence="2 3">L12M1</strain>
    </source>
</reference>
<name>A0A3Q9FP23_9BACT</name>
<sequence length="122" mass="14114">MKELYLKYVLIFYSVIYNYRFQSYSTERMKGGSIILANGFISLTISVLIKLPLGLIDKINDTYYSEYTYFVMVGLYVSSSILIPSKILGKFEKKDLIGYRKFFPLAVGVPILLHYLINKVIL</sequence>
<dbReference type="Proteomes" id="UP000267268">
    <property type="component" value="Chromosome 1"/>
</dbReference>
<accession>A0A3Q9FP23</accession>
<evidence type="ECO:0000313" key="3">
    <source>
        <dbReference type="Proteomes" id="UP000267268"/>
    </source>
</evidence>
<feature type="transmembrane region" description="Helical" evidence="1">
    <location>
        <begin position="34"/>
        <end position="55"/>
    </location>
</feature>
<dbReference type="AlphaFoldDB" id="A0A3Q9FP23"/>
<evidence type="ECO:0000313" key="2">
    <source>
        <dbReference type="EMBL" id="AZQ63923.1"/>
    </source>
</evidence>
<organism evidence="2 3">
    <name type="scientific">Flammeovirga pectinis</name>
    <dbReference type="NCBI Taxonomy" id="2494373"/>
    <lineage>
        <taxon>Bacteria</taxon>
        <taxon>Pseudomonadati</taxon>
        <taxon>Bacteroidota</taxon>
        <taxon>Cytophagia</taxon>
        <taxon>Cytophagales</taxon>
        <taxon>Flammeovirgaceae</taxon>
        <taxon>Flammeovirga</taxon>
    </lineage>
</organism>
<gene>
    <name evidence="2" type="ORF">EI427_17330</name>
</gene>
<keyword evidence="1" id="KW-1133">Transmembrane helix</keyword>
<dbReference type="EMBL" id="CP034562">
    <property type="protein sequence ID" value="AZQ63923.1"/>
    <property type="molecule type" value="Genomic_DNA"/>
</dbReference>
<keyword evidence="1" id="KW-0812">Transmembrane</keyword>
<proteinExistence type="predicted"/>
<evidence type="ECO:0000256" key="1">
    <source>
        <dbReference type="SAM" id="Phobius"/>
    </source>
</evidence>
<protein>
    <submittedName>
        <fullName evidence="2">Uncharacterized protein</fullName>
    </submittedName>
</protein>
<dbReference type="RefSeq" id="WP_126617109.1">
    <property type="nucleotide sequence ID" value="NZ_CP034562.1"/>
</dbReference>
<feature type="transmembrane region" description="Helical" evidence="1">
    <location>
        <begin position="67"/>
        <end position="85"/>
    </location>
</feature>
<feature type="transmembrane region" description="Helical" evidence="1">
    <location>
        <begin position="97"/>
        <end position="117"/>
    </location>
</feature>
<keyword evidence="1" id="KW-0472">Membrane</keyword>
<dbReference type="KEGG" id="fll:EI427_17330"/>
<feature type="transmembrane region" description="Helical" evidence="1">
    <location>
        <begin position="6"/>
        <end position="22"/>
    </location>
</feature>
<keyword evidence="3" id="KW-1185">Reference proteome</keyword>